<accession>A0A921YXP1</accession>
<dbReference type="SMART" id="SM00868">
    <property type="entry name" value="zf-AD"/>
    <property type="match status" value="1"/>
</dbReference>
<evidence type="ECO:0000256" key="2">
    <source>
        <dbReference type="ARBA" id="ARBA00022737"/>
    </source>
</evidence>
<dbReference type="PROSITE" id="PS00028">
    <property type="entry name" value="ZINC_FINGER_C2H2_1"/>
    <property type="match status" value="5"/>
</dbReference>
<sequence>MCSAIYTQEIKIEKLCRTCLSKESELHSLFDVFVDNVTLDCIVTAVTGIKIRKGDGLPSTICCECRDKAEKAYYFRTKSHEADTSLKEFFKKDKFEHVIHSKVSLKPITTSVKIEHLTANDADDFSDSEFHVPIENGPDDLTDLSLEPVKDERAQENSSFFECKNCLIVFETQEKLQDHNRKKCIKVEIEDTNGTYCPLCGTCYDGVENLSKHLWEYHAEVMGPKKRGRPKKMLTSTILDKLSENGFYITTVPVKKYDCSFCTEQCYTKEELENHVLKHKDMKVLCCITCKKMFLKRQSFEEHVCSEDKTDNKQNHEDVSDLQTAKNKILNYLTEMSLQELLEPNCDVENFNFLKVCSACSAVFLSEEDLINHHDGEHPELSLRCNLCTKVFATVKSAARHRTICKQVERNHKCSTCGLKFAYEISLNKHILRYHQGQSVSITFTDSIAKQEEDKQYQCDTCNRYFFRKELLAKHAKIHMPNQKYFQCDICEKKFTRKDNLSLFSVSKYDKSFVPGHTSASMTHTERKVQRTLVYVYTAVVVSRIRPILLSICVVTLAKNHISATFVAKVFQDRLIFSATDAHILARSHAFVEFAEKVSRVAIS</sequence>
<evidence type="ECO:0000256" key="6">
    <source>
        <dbReference type="PROSITE-ProRule" id="PRU01263"/>
    </source>
</evidence>
<comment type="caution">
    <text evidence="9">The sequence shown here is derived from an EMBL/GenBank/DDBJ whole genome shotgun (WGS) entry which is preliminary data.</text>
</comment>
<keyword evidence="3 5" id="KW-0863">Zinc-finger</keyword>
<evidence type="ECO:0000313" key="9">
    <source>
        <dbReference type="EMBL" id="KAG6446507.1"/>
    </source>
</evidence>
<reference evidence="9" key="1">
    <citation type="journal article" date="2016" name="Insect Biochem. Mol. Biol.">
        <title>Multifaceted biological insights from a draft genome sequence of the tobacco hornworm moth, Manduca sexta.</title>
        <authorList>
            <person name="Kanost M.R."/>
            <person name="Arrese E.L."/>
            <person name="Cao X."/>
            <person name="Chen Y.R."/>
            <person name="Chellapilla S."/>
            <person name="Goldsmith M.R."/>
            <person name="Grosse-Wilde E."/>
            <person name="Heckel D.G."/>
            <person name="Herndon N."/>
            <person name="Jiang H."/>
            <person name="Papanicolaou A."/>
            <person name="Qu J."/>
            <person name="Soulages J.L."/>
            <person name="Vogel H."/>
            <person name="Walters J."/>
            <person name="Waterhouse R.M."/>
            <person name="Ahn S.J."/>
            <person name="Almeida F.C."/>
            <person name="An C."/>
            <person name="Aqrawi P."/>
            <person name="Bretschneider A."/>
            <person name="Bryant W.B."/>
            <person name="Bucks S."/>
            <person name="Chao H."/>
            <person name="Chevignon G."/>
            <person name="Christen J.M."/>
            <person name="Clarke D.F."/>
            <person name="Dittmer N.T."/>
            <person name="Ferguson L.C.F."/>
            <person name="Garavelou S."/>
            <person name="Gordon K.H.J."/>
            <person name="Gunaratna R.T."/>
            <person name="Han Y."/>
            <person name="Hauser F."/>
            <person name="He Y."/>
            <person name="Heidel-Fischer H."/>
            <person name="Hirsh A."/>
            <person name="Hu Y."/>
            <person name="Jiang H."/>
            <person name="Kalra D."/>
            <person name="Klinner C."/>
            <person name="Konig C."/>
            <person name="Kovar C."/>
            <person name="Kroll A.R."/>
            <person name="Kuwar S.S."/>
            <person name="Lee S.L."/>
            <person name="Lehman R."/>
            <person name="Li K."/>
            <person name="Li Z."/>
            <person name="Liang H."/>
            <person name="Lovelace S."/>
            <person name="Lu Z."/>
            <person name="Mansfield J.H."/>
            <person name="McCulloch K.J."/>
            <person name="Mathew T."/>
            <person name="Morton B."/>
            <person name="Muzny D.M."/>
            <person name="Neunemann D."/>
            <person name="Ongeri F."/>
            <person name="Pauchet Y."/>
            <person name="Pu L.L."/>
            <person name="Pyrousis I."/>
            <person name="Rao X.J."/>
            <person name="Redding A."/>
            <person name="Roesel C."/>
            <person name="Sanchez-Gracia A."/>
            <person name="Schaack S."/>
            <person name="Shukla A."/>
            <person name="Tetreau G."/>
            <person name="Wang Y."/>
            <person name="Xiong G.H."/>
            <person name="Traut W."/>
            <person name="Walsh T.K."/>
            <person name="Worley K.C."/>
            <person name="Wu D."/>
            <person name="Wu W."/>
            <person name="Wu Y.Q."/>
            <person name="Zhang X."/>
            <person name="Zou Z."/>
            <person name="Zucker H."/>
            <person name="Briscoe A.D."/>
            <person name="Burmester T."/>
            <person name="Clem R.J."/>
            <person name="Feyereisen R."/>
            <person name="Grimmelikhuijzen C.J.P."/>
            <person name="Hamodrakas S.J."/>
            <person name="Hansson B.S."/>
            <person name="Huguet E."/>
            <person name="Jermiin L.S."/>
            <person name="Lan Q."/>
            <person name="Lehman H.K."/>
            <person name="Lorenzen M."/>
            <person name="Merzendorfer H."/>
            <person name="Michalopoulos I."/>
            <person name="Morton D.B."/>
            <person name="Muthukrishnan S."/>
            <person name="Oakeshott J.G."/>
            <person name="Palmer W."/>
            <person name="Park Y."/>
            <person name="Passarelli A.L."/>
            <person name="Rozas J."/>
            <person name="Schwartz L.M."/>
            <person name="Smith W."/>
            <person name="Southgate A."/>
            <person name="Vilcinskas A."/>
            <person name="Vogt R."/>
            <person name="Wang P."/>
            <person name="Werren J."/>
            <person name="Yu X.Q."/>
            <person name="Zhou J.J."/>
            <person name="Brown S.J."/>
            <person name="Scherer S.E."/>
            <person name="Richards S."/>
            <person name="Blissard G.W."/>
        </authorList>
    </citation>
    <scope>NUCLEOTIDE SEQUENCE</scope>
</reference>
<dbReference type="InterPro" id="IPR013087">
    <property type="entry name" value="Znf_C2H2_type"/>
</dbReference>
<dbReference type="Pfam" id="PF00096">
    <property type="entry name" value="zf-C2H2"/>
    <property type="match status" value="2"/>
</dbReference>
<evidence type="ECO:0000256" key="5">
    <source>
        <dbReference type="PROSITE-ProRule" id="PRU00042"/>
    </source>
</evidence>
<dbReference type="PROSITE" id="PS50157">
    <property type="entry name" value="ZINC_FINGER_C2H2_2"/>
    <property type="match status" value="2"/>
</dbReference>
<keyword evidence="2" id="KW-0677">Repeat</keyword>
<name>A0A921YXP1_MANSE</name>
<feature type="binding site" evidence="6">
    <location>
        <position position="19"/>
    </location>
    <ligand>
        <name>Zn(2+)</name>
        <dbReference type="ChEBI" id="CHEBI:29105"/>
    </ligand>
</feature>
<dbReference type="PROSITE" id="PS51915">
    <property type="entry name" value="ZAD"/>
    <property type="match status" value="1"/>
</dbReference>
<keyword evidence="4 6" id="KW-0862">Zinc</keyword>
<keyword evidence="10" id="KW-1185">Reference proteome</keyword>
<feature type="binding site" evidence="6">
    <location>
        <position position="65"/>
    </location>
    <ligand>
        <name>Zn(2+)</name>
        <dbReference type="ChEBI" id="CHEBI:29105"/>
    </ligand>
</feature>
<dbReference type="AlphaFoldDB" id="A0A921YXP1"/>
<dbReference type="Pfam" id="PF07776">
    <property type="entry name" value="zf-AD"/>
    <property type="match status" value="1"/>
</dbReference>
<dbReference type="GO" id="GO:0008270">
    <property type="term" value="F:zinc ion binding"/>
    <property type="evidence" value="ECO:0007669"/>
    <property type="project" value="UniProtKB-UniRule"/>
</dbReference>
<organism evidence="9 10">
    <name type="scientific">Manduca sexta</name>
    <name type="common">Tobacco hawkmoth</name>
    <name type="synonym">Tobacco hornworm</name>
    <dbReference type="NCBI Taxonomy" id="7130"/>
    <lineage>
        <taxon>Eukaryota</taxon>
        <taxon>Metazoa</taxon>
        <taxon>Ecdysozoa</taxon>
        <taxon>Arthropoda</taxon>
        <taxon>Hexapoda</taxon>
        <taxon>Insecta</taxon>
        <taxon>Pterygota</taxon>
        <taxon>Neoptera</taxon>
        <taxon>Endopterygota</taxon>
        <taxon>Lepidoptera</taxon>
        <taxon>Glossata</taxon>
        <taxon>Ditrysia</taxon>
        <taxon>Bombycoidea</taxon>
        <taxon>Sphingidae</taxon>
        <taxon>Sphinginae</taxon>
        <taxon>Sphingini</taxon>
        <taxon>Manduca</taxon>
    </lineage>
</organism>
<dbReference type="SMART" id="SM00355">
    <property type="entry name" value="ZnF_C2H2"/>
    <property type="match status" value="7"/>
</dbReference>
<evidence type="ECO:0000259" key="8">
    <source>
        <dbReference type="PROSITE" id="PS51915"/>
    </source>
</evidence>
<reference evidence="9" key="2">
    <citation type="submission" date="2020-12" db="EMBL/GenBank/DDBJ databases">
        <authorList>
            <person name="Kanost M."/>
        </authorList>
    </citation>
    <scope>NUCLEOTIDE SEQUENCE</scope>
</reference>
<evidence type="ECO:0000256" key="1">
    <source>
        <dbReference type="ARBA" id="ARBA00022723"/>
    </source>
</evidence>
<feature type="domain" description="C2H2-type" evidence="7">
    <location>
        <begin position="457"/>
        <end position="484"/>
    </location>
</feature>
<dbReference type="Proteomes" id="UP000791440">
    <property type="component" value="Unassembled WGS sequence"/>
</dbReference>
<feature type="domain" description="C2H2-type" evidence="7">
    <location>
        <begin position="412"/>
        <end position="440"/>
    </location>
</feature>
<feature type="domain" description="ZAD" evidence="8">
    <location>
        <begin position="14"/>
        <end position="89"/>
    </location>
</feature>
<evidence type="ECO:0000256" key="3">
    <source>
        <dbReference type="ARBA" id="ARBA00022771"/>
    </source>
</evidence>
<keyword evidence="1 6" id="KW-0479">Metal-binding</keyword>
<dbReference type="PANTHER" id="PTHR24379:SF121">
    <property type="entry name" value="C2H2-TYPE DOMAIN-CONTAINING PROTEIN"/>
    <property type="match status" value="1"/>
</dbReference>
<dbReference type="PANTHER" id="PTHR24379">
    <property type="entry name" value="KRAB AND ZINC FINGER DOMAIN-CONTAINING"/>
    <property type="match status" value="1"/>
</dbReference>
<dbReference type="GO" id="GO:0005634">
    <property type="term" value="C:nucleus"/>
    <property type="evidence" value="ECO:0007669"/>
    <property type="project" value="InterPro"/>
</dbReference>
<dbReference type="EMBL" id="JH668333">
    <property type="protein sequence ID" value="KAG6446507.1"/>
    <property type="molecule type" value="Genomic_DNA"/>
</dbReference>
<dbReference type="InterPro" id="IPR012934">
    <property type="entry name" value="Znf_AD"/>
</dbReference>
<protein>
    <submittedName>
        <fullName evidence="9">Uncharacterized protein</fullName>
    </submittedName>
</protein>
<feature type="binding site" evidence="6">
    <location>
        <position position="62"/>
    </location>
    <ligand>
        <name>Zn(2+)</name>
        <dbReference type="ChEBI" id="CHEBI:29105"/>
    </ligand>
</feature>
<evidence type="ECO:0000313" key="10">
    <source>
        <dbReference type="Proteomes" id="UP000791440"/>
    </source>
</evidence>
<gene>
    <name evidence="9" type="ORF">O3G_MSEX004484</name>
</gene>
<feature type="binding site" evidence="6">
    <location>
        <position position="16"/>
    </location>
    <ligand>
        <name>Zn(2+)</name>
        <dbReference type="ChEBI" id="CHEBI:29105"/>
    </ligand>
</feature>
<proteinExistence type="predicted"/>
<evidence type="ECO:0000256" key="4">
    <source>
        <dbReference type="ARBA" id="ARBA00022833"/>
    </source>
</evidence>
<evidence type="ECO:0000259" key="7">
    <source>
        <dbReference type="PROSITE" id="PS50157"/>
    </source>
</evidence>